<dbReference type="InterPro" id="IPR012772">
    <property type="entry name" value="Ectoine_EctA"/>
</dbReference>
<dbReference type="EC" id="2.3.1.178" evidence="4 9"/>
<evidence type="ECO:0000313" key="11">
    <source>
        <dbReference type="EMBL" id="UQZ83552.1"/>
    </source>
</evidence>
<dbReference type="InterPro" id="IPR000182">
    <property type="entry name" value="GNAT_dom"/>
</dbReference>
<comment type="similarity">
    <text evidence="3 9">Belongs to the acetyltransferase family. EctA subfamily.</text>
</comment>
<evidence type="ECO:0000256" key="5">
    <source>
        <dbReference type="ARBA" id="ARBA00017935"/>
    </source>
</evidence>
<evidence type="ECO:0000256" key="3">
    <source>
        <dbReference type="ARBA" id="ARBA00010712"/>
    </source>
</evidence>
<comment type="catalytic activity">
    <reaction evidence="8 9">
        <text>L-2,4-diaminobutanoate + acetyl-CoA = (2S)-4-acetamido-2-aminobutanoate + CoA + H(+)</text>
        <dbReference type="Rhea" id="RHEA:16901"/>
        <dbReference type="ChEBI" id="CHEBI:15378"/>
        <dbReference type="ChEBI" id="CHEBI:57287"/>
        <dbReference type="ChEBI" id="CHEBI:57288"/>
        <dbReference type="ChEBI" id="CHEBI:58761"/>
        <dbReference type="ChEBI" id="CHEBI:58929"/>
        <dbReference type="EC" id="2.3.1.178"/>
    </reaction>
</comment>
<evidence type="ECO:0000256" key="8">
    <source>
        <dbReference type="ARBA" id="ARBA00048924"/>
    </source>
</evidence>
<feature type="domain" description="N-acetyltransferase" evidence="10">
    <location>
        <begin position="6"/>
        <end position="153"/>
    </location>
</feature>
<keyword evidence="7 9" id="KW-0012">Acyltransferase</keyword>
<keyword evidence="6 9" id="KW-0808">Transferase</keyword>
<dbReference type="NCBIfam" id="TIGR02406">
    <property type="entry name" value="ectoine_EctA"/>
    <property type="match status" value="1"/>
</dbReference>
<evidence type="ECO:0000256" key="4">
    <source>
        <dbReference type="ARBA" id="ARBA00012355"/>
    </source>
</evidence>
<evidence type="ECO:0000259" key="10">
    <source>
        <dbReference type="PROSITE" id="PS51186"/>
    </source>
</evidence>
<sequence length="168" mass="18544">MESPVIRYRHPVKEDGAAVWSLAKQTGALDVNSVYCYILLCDYFRDSCIVAEDEAGIAGFVSAFRIPGKPDRLFVWQIGVAPDRQRRGIAKQLLRELFSSPCCEGVRYAETTISPSNRASQALFLAVAEERGVEVQLTEGYPASMFSEGQQHEDEILFVLGPKSAPGI</sequence>
<keyword evidence="12" id="KW-1185">Reference proteome</keyword>
<evidence type="ECO:0000313" key="12">
    <source>
        <dbReference type="Proteomes" id="UP001057134"/>
    </source>
</evidence>
<evidence type="ECO:0000256" key="9">
    <source>
        <dbReference type="RuleBase" id="RU365045"/>
    </source>
</evidence>
<organism evidence="11 12">
    <name type="scientific">Paenibacillus konkukensis</name>
    <dbReference type="NCBI Taxonomy" id="2020716"/>
    <lineage>
        <taxon>Bacteria</taxon>
        <taxon>Bacillati</taxon>
        <taxon>Bacillota</taxon>
        <taxon>Bacilli</taxon>
        <taxon>Bacillales</taxon>
        <taxon>Paenibacillaceae</taxon>
        <taxon>Paenibacillus</taxon>
    </lineage>
</organism>
<accession>A0ABY4RNA0</accession>
<gene>
    <name evidence="9 11" type="primary">ectA</name>
    <name evidence="11" type="ORF">SK3146_02739</name>
</gene>
<dbReference type="SUPFAM" id="SSF55729">
    <property type="entry name" value="Acyl-CoA N-acyltransferases (Nat)"/>
    <property type="match status" value="1"/>
</dbReference>
<dbReference type="InterPro" id="IPR016181">
    <property type="entry name" value="Acyl_CoA_acyltransferase"/>
</dbReference>
<evidence type="ECO:0000256" key="1">
    <source>
        <dbReference type="ARBA" id="ARBA00003741"/>
    </source>
</evidence>
<dbReference type="CDD" id="cd04301">
    <property type="entry name" value="NAT_SF"/>
    <property type="match status" value="1"/>
</dbReference>
<dbReference type="Proteomes" id="UP001057134">
    <property type="component" value="Chromosome"/>
</dbReference>
<reference evidence="11" key="2">
    <citation type="journal article" date="2021" name="J Anim Sci Technol">
        <title>Complete genome sequence of Paenibacillus konkukensis sp. nov. SK3146 as a potential probiotic strain.</title>
        <authorList>
            <person name="Jung H.I."/>
            <person name="Park S."/>
            <person name="Niu K.M."/>
            <person name="Lee S.W."/>
            <person name="Kothari D."/>
            <person name="Yi K.J."/>
            <person name="Kim S.K."/>
        </authorList>
    </citation>
    <scope>NUCLEOTIDE SEQUENCE</scope>
    <source>
        <strain evidence="11">SK3146</strain>
    </source>
</reference>
<dbReference type="PROSITE" id="PS51186">
    <property type="entry name" value="GNAT"/>
    <property type="match status" value="1"/>
</dbReference>
<reference evidence="11" key="1">
    <citation type="submission" date="2018-02" db="EMBL/GenBank/DDBJ databases">
        <authorList>
            <person name="Kim S.-K."/>
            <person name="Jung H.-I."/>
            <person name="Lee S.-W."/>
        </authorList>
    </citation>
    <scope>NUCLEOTIDE SEQUENCE</scope>
    <source>
        <strain evidence="11">SK3146</strain>
    </source>
</reference>
<comment type="pathway">
    <text evidence="2 9">Amine and polyamine biosynthesis; ectoine biosynthesis; L-ectoine from L-aspartate 4-semialdehyde: step 2/3.</text>
</comment>
<proteinExistence type="inferred from homology"/>
<dbReference type="EMBL" id="CP027059">
    <property type="protein sequence ID" value="UQZ83552.1"/>
    <property type="molecule type" value="Genomic_DNA"/>
</dbReference>
<dbReference type="RefSeq" id="WP_249865558.1">
    <property type="nucleotide sequence ID" value="NZ_CP027059.1"/>
</dbReference>
<evidence type="ECO:0000256" key="6">
    <source>
        <dbReference type="ARBA" id="ARBA00022679"/>
    </source>
</evidence>
<protein>
    <recommendedName>
        <fullName evidence="5 9">L-2,4-diaminobutyric acid acetyltransferase</fullName>
        <shortName evidence="9">DABA acetyltransferase</shortName>
        <ecNumber evidence="4 9">2.3.1.178</ecNumber>
    </recommendedName>
</protein>
<dbReference type="Gene3D" id="3.40.630.30">
    <property type="match status" value="1"/>
</dbReference>
<evidence type="ECO:0000256" key="7">
    <source>
        <dbReference type="ARBA" id="ARBA00023315"/>
    </source>
</evidence>
<name>A0ABY4RNA0_9BACL</name>
<comment type="function">
    <text evidence="1 9">Catalyzes the acetylation of L-2,4-diaminobutyrate (DABA) to gamma-N-acetyl-alpha,gamma-diaminobutyric acid (ADABA) with acetyl coenzyme A.</text>
</comment>
<evidence type="ECO:0000256" key="2">
    <source>
        <dbReference type="ARBA" id="ARBA00004978"/>
    </source>
</evidence>
<dbReference type="Pfam" id="PF00583">
    <property type="entry name" value="Acetyltransf_1"/>
    <property type="match status" value="1"/>
</dbReference>
<dbReference type="GO" id="GO:0033816">
    <property type="term" value="F:diaminobutyrate acetyltransferase activity"/>
    <property type="evidence" value="ECO:0007669"/>
    <property type="project" value="UniProtKB-EC"/>
</dbReference>